<name>A0A4Y8RP61_9HYPH</name>
<accession>A0A4Y8RP61</accession>
<protein>
    <submittedName>
        <fullName evidence="2">Uncharacterized protein</fullName>
    </submittedName>
</protein>
<dbReference type="AlphaFoldDB" id="A0A4Y8RP61"/>
<dbReference type="OrthoDB" id="9801841at2"/>
<comment type="caution">
    <text evidence="2">The sequence shown here is derived from an EMBL/GenBank/DDBJ whole genome shotgun (WGS) entry which is preliminary data.</text>
</comment>
<evidence type="ECO:0000313" key="3">
    <source>
        <dbReference type="Proteomes" id="UP000298179"/>
    </source>
</evidence>
<organism evidence="2 3">
    <name type="scientific">Jiella endophytica</name>
    <dbReference type="NCBI Taxonomy" id="2558362"/>
    <lineage>
        <taxon>Bacteria</taxon>
        <taxon>Pseudomonadati</taxon>
        <taxon>Pseudomonadota</taxon>
        <taxon>Alphaproteobacteria</taxon>
        <taxon>Hyphomicrobiales</taxon>
        <taxon>Aurantimonadaceae</taxon>
        <taxon>Jiella</taxon>
    </lineage>
</organism>
<dbReference type="Proteomes" id="UP000298179">
    <property type="component" value="Unassembled WGS sequence"/>
</dbReference>
<proteinExistence type="predicted"/>
<dbReference type="EMBL" id="SOZD01000002">
    <property type="protein sequence ID" value="TFF25408.1"/>
    <property type="molecule type" value="Genomic_DNA"/>
</dbReference>
<evidence type="ECO:0000313" key="2">
    <source>
        <dbReference type="EMBL" id="TFF25408.1"/>
    </source>
</evidence>
<sequence>MSGGRLWVGAGVASLALHAGLGALVLSILPAPTETAPEETTVTVEQVALETPRAVAVPATAPEPASAADANLQPAEAAIVKPAAATPEALAAAESAKTVAGRVTPADAIVASQVAALEAVSPVIATRQEAAQPPAKPDPAALSAVQPVQARREQPDLPQRPAGRLAAVAEAAVPARPEPKPATAVRPEIAVAEPATDRKAPTAAPARLAAHSPGAFAAASTTPATALAAASPSPVVAAELTATIARPAESPQSVLSQTERDRLQPPPRIRQDTGRAAKTASVQTGSQTLAPLSLNKPEPAPVAGSPALRQPIPDPAQVDRIAAVTARPSDAAIVERSAIEATAVAGNAVDGAAWSDRREFLSTAVRNEGGPTQGAAAVAPQAGRRPQAAIAAVETAERPEIPAAAAPARAALRVVPEEPAALAPVSANVAPAGRGDAAPPSSQDIAIAAVAPRRAEALVGTETEPASAAGPAPGGRRQTLAEIVADYPGGECFAALTPRSEAPGIVRVTALSDRPGELDDFAEALSLETPQPSYRRIEIDGGRVGRAQCRALAFLKDLPGYPDFSLRLSLDRRRVASGETLSGSIEGLAPDETLDLLLVDDEGLVQSLSGFLNRDGAGARFAVPVSLSGSAVETAQLVVALSLPKALIHAEDTEGEPAGAFFEALASALSKNGLPGKFAVDHFVIRERR</sequence>
<dbReference type="RefSeq" id="WP_134761577.1">
    <property type="nucleotide sequence ID" value="NZ_SOZD01000002.1"/>
</dbReference>
<feature type="region of interest" description="Disordered" evidence="1">
    <location>
        <begin position="128"/>
        <end position="158"/>
    </location>
</feature>
<feature type="compositionally biased region" description="Polar residues" evidence="1">
    <location>
        <begin position="280"/>
        <end position="290"/>
    </location>
</feature>
<keyword evidence="3" id="KW-1185">Reference proteome</keyword>
<feature type="region of interest" description="Disordered" evidence="1">
    <location>
        <begin position="247"/>
        <end position="313"/>
    </location>
</feature>
<reference evidence="2 3" key="1">
    <citation type="submission" date="2019-03" db="EMBL/GenBank/DDBJ databases">
        <title>Jiella endophytica sp. nov., a novel endophytic bacterium isolated from root of Ficus microcarpa Linn. f.</title>
        <authorList>
            <person name="Tuo L."/>
        </authorList>
    </citation>
    <scope>NUCLEOTIDE SEQUENCE [LARGE SCALE GENOMIC DNA]</scope>
    <source>
        <strain evidence="2 3">CBS5Q-3</strain>
    </source>
</reference>
<gene>
    <name evidence="2" type="ORF">E3C22_08615</name>
</gene>
<evidence type="ECO:0000256" key="1">
    <source>
        <dbReference type="SAM" id="MobiDB-lite"/>
    </source>
</evidence>
<feature type="compositionally biased region" description="Low complexity" evidence="1">
    <location>
        <begin position="130"/>
        <end position="141"/>
    </location>
</feature>
<feature type="compositionally biased region" description="Basic and acidic residues" evidence="1">
    <location>
        <begin position="258"/>
        <end position="275"/>
    </location>
</feature>